<keyword evidence="2" id="KW-0378">Hydrolase</keyword>
<feature type="domain" description="Amidohydrolase 3" evidence="1">
    <location>
        <begin position="79"/>
        <end position="485"/>
    </location>
</feature>
<dbReference type="EMBL" id="DMND01000054">
    <property type="protein sequence ID" value="HAN26752.1"/>
    <property type="molecule type" value="Genomic_DNA"/>
</dbReference>
<dbReference type="InterPro" id="IPR032466">
    <property type="entry name" value="Metal_Hydrolase"/>
</dbReference>
<dbReference type="STRING" id="1121937.GCA_000423125_01591"/>
<name>A0A3C1KJA6_9GAMM</name>
<dbReference type="CDD" id="cd01300">
    <property type="entry name" value="YtcJ_like"/>
    <property type="match status" value="1"/>
</dbReference>
<dbReference type="Gene3D" id="3.20.20.140">
    <property type="entry name" value="Metal-dependent hydrolases"/>
    <property type="match status" value="1"/>
</dbReference>
<dbReference type="GO" id="GO:0016810">
    <property type="term" value="F:hydrolase activity, acting on carbon-nitrogen (but not peptide) bonds"/>
    <property type="evidence" value="ECO:0007669"/>
    <property type="project" value="InterPro"/>
</dbReference>
<dbReference type="InterPro" id="IPR011059">
    <property type="entry name" value="Metal-dep_hydrolase_composite"/>
</dbReference>
<gene>
    <name evidence="2" type="ORF">DCP75_03340</name>
</gene>
<feature type="non-terminal residue" evidence="2">
    <location>
        <position position="485"/>
    </location>
</feature>
<protein>
    <submittedName>
        <fullName evidence="2">Amidohydrolase</fullName>
    </submittedName>
</protein>
<evidence type="ECO:0000259" key="1">
    <source>
        <dbReference type="Pfam" id="PF07969"/>
    </source>
</evidence>
<dbReference type="Gene3D" id="2.30.40.10">
    <property type="entry name" value="Urease, subunit C, domain 1"/>
    <property type="match status" value="1"/>
</dbReference>
<dbReference type="Pfam" id="PF07969">
    <property type="entry name" value="Amidohydro_3"/>
    <property type="match status" value="1"/>
</dbReference>
<organism evidence="2 3">
    <name type="scientific">Haliea salexigens</name>
    <dbReference type="NCBI Taxonomy" id="287487"/>
    <lineage>
        <taxon>Bacteria</taxon>
        <taxon>Pseudomonadati</taxon>
        <taxon>Pseudomonadota</taxon>
        <taxon>Gammaproteobacteria</taxon>
        <taxon>Cellvibrionales</taxon>
        <taxon>Halieaceae</taxon>
        <taxon>Haliea</taxon>
    </lineage>
</organism>
<dbReference type="PANTHER" id="PTHR22642">
    <property type="entry name" value="IMIDAZOLONEPROPIONASE"/>
    <property type="match status" value="1"/>
</dbReference>
<dbReference type="PANTHER" id="PTHR22642:SF2">
    <property type="entry name" value="PROTEIN LONG AFTER FAR-RED 3"/>
    <property type="match status" value="1"/>
</dbReference>
<evidence type="ECO:0000313" key="3">
    <source>
        <dbReference type="Proteomes" id="UP000259273"/>
    </source>
</evidence>
<dbReference type="SUPFAM" id="SSF51338">
    <property type="entry name" value="Composite domain of metallo-dependent hydrolases"/>
    <property type="match status" value="1"/>
</dbReference>
<comment type="caution">
    <text evidence="2">The sequence shown here is derived from an EMBL/GenBank/DDBJ whole genome shotgun (WGS) entry which is preliminary data.</text>
</comment>
<dbReference type="Gene3D" id="3.10.310.70">
    <property type="match status" value="1"/>
</dbReference>
<proteinExistence type="predicted"/>
<evidence type="ECO:0000313" key="2">
    <source>
        <dbReference type="EMBL" id="HAN26752.1"/>
    </source>
</evidence>
<dbReference type="InterPro" id="IPR033932">
    <property type="entry name" value="YtcJ-like"/>
</dbReference>
<dbReference type="AlphaFoldDB" id="A0A3C1KJA6"/>
<reference evidence="2 3" key="1">
    <citation type="journal article" date="2018" name="Nat. Biotechnol.">
        <title>A standardized bacterial taxonomy based on genome phylogeny substantially revises the tree of life.</title>
        <authorList>
            <person name="Parks D.H."/>
            <person name="Chuvochina M."/>
            <person name="Waite D.W."/>
            <person name="Rinke C."/>
            <person name="Skarshewski A."/>
            <person name="Chaumeil P.A."/>
            <person name="Hugenholtz P."/>
        </authorList>
    </citation>
    <scope>NUCLEOTIDE SEQUENCE [LARGE SCALE GENOMIC DNA]</scope>
    <source>
        <strain evidence="2">UBA9158</strain>
    </source>
</reference>
<dbReference type="SUPFAM" id="SSF51556">
    <property type="entry name" value="Metallo-dependent hydrolases"/>
    <property type="match status" value="1"/>
</dbReference>
<dbReference type="InterPro" id="IPR013108">
    <property type="entry name" value="Amidohydro_3"/>
</dbReference>
<accession>A0A3C1KJA6</accession>
<dbReference type="Proteomes" id="UP000259273">
    <property type="component" value="Unassembled WGS sequence"/>
</dbReference>
<sequence length="485" mass="52386">MSWKTWVLLGLTFAVGLFTLFSIATRLPTPPEHQVFVNGDVLTMDAENRVVQALSVRGERIEALGSNEEIMALVDDRTEVIDLAGRTLMPGFIDAHGHFPGSALNTVSVDLNSPPIGTMENMEDLLAALRARAAQLPAGEWVTGFGYDDTLLAEGRHPTREELDAVAPEHPVALLHISGHMVVANSRALEAVGIDAETPDPEGGVIGRTPSGELTGLLEETARLPVAERMLDLGAMDFLRMVSAAVREYAEYGVTTAQAGGVAPQMVGGFKLASGLGLMPLRLVLFPMQDDYGEAIAAGTFDPEDLAARRIDVGAVKIVADGSIQGFTGYLTRPYHTPFHGDEDYRGYAAVPRERLFEQIKTLHAAGLQIAVHGNGDASIDDILDAFAAAQAAHPVDDPRLILIHAQMAREDQIQRMADLGVTPSFFAAHTWFWGDRHRDIFIGPERAAQISPAGWAQAAGLRFTSHMDTPVTPMRPLQAAWRLV</sequence>